<dbReference type="GO" id="GO:0046872">
    <property type="term" value="F:metal ion binding"/>
    <property type="evidence" value="ECO:0007669"/>
    <property type="project" value="UniProtKB-KW"/>
</dbReference>
<keyword evidence="11" id="KW-0443">Lipid metabolism</keyword>
<comment type="similarity">
    <text evidence="4">Belongs to the neutral sphingomyelinase family.</text>
</comment>
<evidence type="ECO:0000256" key="11">
    <source>
        <dbReference type="ARBA" id="ARBA00023098"/>
    </source>
</evidence>
<keyword evidence="8" id="KW-0460">Magnesium</keyword>
<organism evidence="15 16">
    <name type="scientific">Cercospora zeae-maydis SCOH1-5</name>
    <dbReference type="NCBI Taxonomy" id="717836"/>
    <lineage>
        <taxon>Eukaryota</taxon>
        <taxon>Fungi</taxon>
        <taxon>Dikarya</taxon>
        <taxon>Ascomycota</taxon>
        <taxon>Pezizomycotina</taxon>
        <taxon>Dothideomycetes</taxon>
        <taxon>Dothideomycetidae</taxon>
        <taxon>Mycosphaerellales</taxon>
        <taxon>Mycosphaerellaceae</taxon>
        <taxon>Cercospora</taxon>
    </lineage>
</organism>
<keyword evidence="16" id="KW-1185">Reference proteome</keyword>
<dbReference type="AlphaFoldDB" id="A0A6A6FDG2"/>
<evidence type="ECO:0000256" key="12">
    <source>
        <dbReference type="ARBA" id="ARBA00023136"/>
    </source>
</evidence>
<dbReference type="GO" id="GO:0004767">
    <property type="term" value="F:sphingomyelin phosphodiesterase activity"/>
    <property type="evidence" value="ECO:0007669"/>
    <property type="project" value="InterPro"/>
</dbReference>
<keyword evidence="12 13" id="KW-0472">Membrane</keyword>
<gene>
    <name evidence="15" type="ORF">CERZMDRAFT_112792</name>
</gene>
<feature type="transmembrane region" description="Helical" evidence="13">
    <location>
        <begin position="420"/>
        <end position="446"/>
    </location>
</feature>
<evidence type="ECO:0000256" key="7">
    <source>
        <dbReference type="ARBA" id="ARBA00022801"/>
    </source>
</evidence>
<keyword evidence="5 13" id="KW-0812">Transmembrane</keyword>
<accession>A0A6A6FDG2</accession>
<name>A0A6A6FDG2_9PEZI</name>
<reference evidence="15" key="1">
    <citation type="journal article" date="2020" name="Stud. Mycol.">
        <title>101 Dothideomycetes genomes: a test case for predicting lifestyles and emergence of pathogens.</title>
        <authorList>
            <person name="Haridas S."/>
            <person name="Albert R."/>
            <person name="Binder M."/>
            <person name="Bloem J."/>
            <person name="Labutti K."/>
            <person name="Salamov A."/>
            <person name="Andreopoulos B."/>
            <person name="Baker S."/>
            <person name="Barry K."/>
            <person name="Bills G."/>
            <person name="Bluhm B."/>
            <person name="Cannon C."/>
            <person name="Castanera R."/>
            <person name="Culley D."/>
            <person name="Daum C."/>
            <person name="Ezra D."/>
            <person name="Gonzalez J."/>
            <person name="Henrissat B."/>
            <person name="Kuo A."/>
            <person name="Liang C."/>
            <person name="Lipzen A."/>
            <person name="Lutzoni F."/>
            <person name="Magnuson J."/>
            <person name="Mondo S."/>
            <person name="Nolan M."/>
            <person name="Ohm R."/>
            <person name="Pangilinan J."/>
            <person name="Park H.-J."/>
            <person name="Ramirez L."/>
            <person name="Alfaro M."/>
            <person name="Sun H."/>
            <person name="Tritt A."/>
            <person name="Yoshinaga Y."/>
            <person name="Zwiers L.-H."/>
            <person name="Turgeon B."/>
            <person name="Goodwin S."/>
            <person name="Spatafora J."/>
            <person name="Crous P."/>
            <person name="Grigoriev I."/>
        </authorList>
    </citation>
    <scope>NUCLEOTIDE SEQUENCE</scope>
    <source>
        <strain evidence="15">SCOH1-5</strain>
    </source>
</reference>
<dbReference type="Pfam" id="PF03372">
    <property type="entry name" value="Exo_endo_phos"/>
    <property type="match status" value="1"/>
</dbReference>
<evidence type="ECO:0000256" key="1">
    <source>
        <dbReference type="ARBA" id="ARBA00004141"/>
    </source>
</evidence>
<dbReference type="PANTHER" id="PTHR16320:SF24">
    <property type="entry name" value="PHOSPHODIESTERASE, PUTATIVE-RELATED"/>
    <property type="match status" value="1"/>
</dbReference>
<dbReference type="InterPro" id="IPR005135">
    <property type="entry name" value="Endo/exonuclease/phosphatase"/>
</dbReference>
<comment type="pathway">
    <text evidence="2">Lipid metabolism; sphingolipid metabolism.</text>
</comment>
<evidence type="ECO:0000256" key="3">
    <source>
        <dbReference type="ARBA" id="ARBA00004991"/>
    </source>
</evidence>
<protein>
    <recommendedName>
        <fullName evidence="14">Endonuclease/exonuclease/phosphatase domain-containing protein</fullName>
    </recommendedName>
</protein>
<feature type="domain" description="Endonuclease/exonuclease/phosphatase" evidence="14">
    <location>
        <begin position="15"/>
        <end position="263"/>
    </location>
</feature>
<dbReference type="Proteomes" id="UP000799539">
    <property type="component" value="Unassembled WGS sequence"/>
</dbReference>
<sequence length="498" mass="55878">MSSTSDLPSTIRIISLNCWGLKYISTYRHARLVEIGHQLATASPVPQIVGLQECWTQEDYLAIREITKDILPYGKFFWSGCFGGGLAILSKWKFEETGLWKFSLNGRPQAFWRGDWFVGKGVGCARIRMPGGGGGEEEGKGKGLVVEVFVTHLHAPYEKEPNDSYLCHRTAQAWEIAKLMRHARERGHMVIGLGDFNMVPGSLAHRIIEGYGGGVRDVWKLLYPDSMEGSAESEAEQQKGRKLPTAQECLDLHGATCDSKFNTWRWSEEMRKALHKGKEVRETDPEEEDVKAKRLDYIFFADAADTITTTTGQAWKWEPTDLQVGMRMRHPTLKCSLSDHFSIETTLSSTNPPSAPTSAAATAKIHHLPLQTYTHIQSLTTSYIARERHQRKWRITHFFVSFSISIACSIAIWWSPRNFVAFLLLLLSTLGLSAGVMDGLIGLLFVGSELRALKEFEYEVENAAAQTHMPAQKGYEDRGVVTLSHLVHREHAGQRGGK</sequence>
<feature type="transmembrane region" description="Helical" evidence="13">
    <location>
        <begin position="395"/>
        <end position="414"/>
    </location>
</feature>
<comment type="pathway">
    <text evidence="3">Sphingolipid metabolism.</text>
</comment>
<evidence type="ECO:0000256" key="9">
    <source>
        <dbReference type="ARBA" id="ARBA00022919"/>
    </source>
</evidence>
<evidence type="ECO:0000256" key="10">
    <source>
        <dbReference type="ARBA" id="ARBA00022989"/>
    </source>
</evidence>
<keyword evidence="9" id="KW-0746">Sphingolipid metabolism</keyword>
<evidence type="ECO:0000256" key="2">
    <source>
        <dbReference type="ARBA" id="ARBA00004760"/>
    </source>
</evidence>
<dbReference type="SUPFAM" id="SSF56219">
    <property type="entry name" value="DNase I-like"/>
    <property type="match status" value="1"/>
</dbReference>
<evidence type="ECO:0000313" key="16">
    <source>
        <dbReference type="Proteomes" id="UP000799539"/>
    </source>
</evidence>
<dbReference type="Gene3D" id="3.60.10.10">
    <property type="entry name" value="Endonuclease/exonuclease/phosphatase"/>
    <property type="match status" value="1"/>
</dbReference>
<keyword evidence="7" id="KW-0378">Hydrolase</keyword>
<keyword evidence="6" id="KW-0479">Metal-binding</keyword>
<dbReference type="InterPro" id="IPR036691">
    <property type="entry name" value="Endo/exonu/phosph_ase_sf"/>
</dbReference>
<evidence type="ECO:0000256" key="6">
    <source>
        <dbReference type="ARBA" id="ARBA00022723"/>
    </source>
</evidence>
<evidence type="ECO:0000256" key="5">
    <source>
        <dbReference type="ARBA" id="ARBA00022692"/>
    </source>
</evidence>
<evidence type="ECO:0000313" key="15">
    <source>
        <dbReference type="EMBL" id="KAF2211383.1"/>
    </source>
</evidence>
<dbReference type="InterPro" id="IPR038772">
    <property type="entry name" value="Sph/SMPD2-like"/>
</dbReference>
<dbReference type="EMBL" id="ML992677">
    <property type="protein sequence ID" value="KAF2211383.1"/>
    <property type="molecule type" value="Genomic_DNA"/>
</dbReference>
<comment type="subcellular location">
    <subcellularLocation>
        <location evidence="1">Membrane</location>
        <topology evidence="1">Multi-pass membrane protein</topology>
    </subcellularLocation>
</comment>
<keyword evidence="10 13" id="KW-1133">Transmembrane helix</keyword>
<dbReference type="GO" id="GO:0016020">
    <property type="term" value="C:membrane"/>
    <property type="evidence" value="ECO:0007669"/>
    <property type="project" value="UniProtKB-SubCell"/>
</dbReference>
<evidence type="ECO:0000256" key="4">
    <source>
        <dbReference type="ARBA" id="ARBA00006335"/>
    </source>
</evidence>
<evidence type="ECO:0000256" key="8">
    <source>
        <dbReference type="ARBA" id="ARBA00022842"/>
    </source>
</evidence>
<dbReference type="OrthoDB" id="387657at2759"/>
<proteinExistence type="inferred from homology"/>
<evidence type="ECO:0000256" key="13">
    <source>
        <dbReference type="SAM" id="Phobius"/>
    </source>
</evidence>
<dbReference type="FunFam" id="3.60.10.10:FF:000059">
    <property type="entry name" value="Inositol phosphosphingolipids phospholipase C"/>
    <property type="match status" value="1"/>
</dbReference>
<dbReference type="PANTHER" id="PTHR16320">
    <property type="entry name" value="SPHINGOMYELINASE FAMILY MEMBER"/>
    <property type="match status" value="1"/>
</dbReference>
<evidence type="ECO:0000259" key="14">
    <source>
        <dbReference type="Pfam" id="PF03372"/>
    </source>
</evidence>
<dbReference type="GO" id="GO:0006665">
    <property type="term" value="P:sphingolipid metabolic process"/>
    <property type="evidence" value="ECO:0007669"/>
    <property type="project" value="UniProtKB-KW"/>
</dbReference>